<dbReference type="AlphaFoldDB" id="A0A9P1NIS9"/>
<name>A0A9P1NIS9_BACAS</name>
<organism evidence="1 2">
    <name type="scientific">Bacillus amyloliquefaciens (strain ATCC 23350 / DSM 7 / BCRC 11601 / CCUG 28519 / NBRC 15535 / NRRL B-14393 / F)</name>
    <dbReference type="NCBI Taxonomy" id="692420"/>
    <lineage>
        <taxon>Bacteria</taxon>
        <taxon>Bacillati</taxon>
        <taxon>Bacillota</taxon>
        <taxon>Bacilli</taxon>
        <taxon>Bacillales</taxon>
        <taxon>Bacillaceae</taxon>
        <taxon>Bacillus</taxon>
        <taxon>Bacillus amyloliquefaciens group</taxon>
    </lineage>
</organism>
<reference evidence="2" key="2">
    <citation type="journal article" date="2011" name="J. Biotechnol.">
        <title>Genome sequence of B. amyloliquefaciens type strain DSM7(T) reveals differences to plant-associated B. amyloliquefaciens FZB42.</title>
        <authorList>
            <person name="Ruckert C."/>
            <person name="Blom J."/>
            <person name="Chen X."/>
            <person name="Reva O."/>
            <person name="Borriss R."/>
        </authorList>
    </citation>
    <scope>NUCLEOTIDE SEQUENCE [LARGE SCALE GENOMIC DNA]</scope>
    <source>
        <strain evidence="2">DSM 7</strain>
    </source>
</reference>
<dbReference type="KEGG" id="bao:BAMF_3102"/>
<evidence type="ECO:0000313" key="1">
    <source>
        <dbReference type="EMBL" id="CBI44228.1"/>
    </source>
</evidence>
<proteinExistence type="predicted"/>
<reference evidence="1 2" key="1">
    <citation type="journal article" date="2011" name="Int. J. Syst. Evol. Microbiol.">
        <title>Relationship of Bacillus amyloliquefaciens clades associated with strains DSM 7T and FZB42T: a proposal for Bacillus amyloliquefaciens subsp. amyloliquefaciens subsp. nov. and Bacillus amyloliquefaciens subsp. plantarum subsp. nov. based on complete genome sequence comparisons.</title>
        <authorList>
            <person name="Borriss R."/>
            <person name="Chen X.H."/>
            <person name="Rueckert C."/>
            <person name="Blom J."/>
            <person name="Becker A."/>
            <person name="Baumgarth B."/>
            <person name="Fan B."/>
            <person name="Pukall R."/>
            <person name="Schumann P."/>
            <person name="Sproer C."/>
            <person name="Junge H."/>
            <person name="Vater J."/>
            <person name="Puhler A."/>
            <person name="Klenk H.P."/>
        </authorList>
    </citation>
    <scope>NUCLEOTIDE SEQUENCE [LARGE SCALE GENOMIC DNA]</scope>
    <source>
        <strain evidence="2">DSM 7</strain>
    </source>
</reference>
<sequence>MAFSRKRVRGVLTEMALRAAKKLEQKEGEELKIKPREWLTLSEEDRFRKIHQASTKSKGAQS</sequence>
<protein>
    <submittedName>
        <fullName evidence="1">Uncharacterized protein</fullName>
    </submittedName>
</protein>
<gene>
    <name evidence="1" type="ordered locus">BAMF_3102</name>
</gene>
<dbReference type="Proteomes" id="UP000006562">
    <property type="component" value="Chromosome"/>
</dbReference>
<keyword evidence="2" id="KW-1185">Reference proteome</keyword>
<dbReference type="EMBL" id="FN597644">
    <property type="protein sequence ID" value="CBI44228.1"/>
    <property type="molecule type" value="Genomic_DNA"/>
</dbReference>
<accession>A0A9P1NIS9</accession>
<evidence type="ECO:0000313" key="2">
    <source>
        <dbReference type="Proteomes" id="UP000006562"/>
    </source>
</evidence>